<dbReference type="Pfam" id="PF00126">
    <property type="entry name" value="HTH_1"/>
    <property type="match status" value="1"/>
</dbReference>
<dbReference type="SUPFAM" id="SSF46785">
    <property type="entry name" value="Winged helix' DNA-binding domain"/>
    <property type="match status" value="1"/>
</dbReference>
<dbReference type="Gene3D" id="1.10.10.10">
    <property type="entry name" value="Winged helix-like DNA-binding domain superfamily/Winged helix DNA-binding domain"/>
    <property type="match status" value="1"/>
</dbReference>
<evidence type="ECO:0000256" key="3">
    <source>
        <dbReference type="ARBA" id="ARBA00023125"/>
    </source>
</evidence>
<dbReference type="GO" id="GO:0003700">
    <property type="term" value="F:DNA-binding transcription factor activity"/>
    <property type="evidence" value="ECO:0007669"/>
    <property type="project" value="InterPro"/>
</dbReference>
<keyword evidence="4" id="KW-0804">Transcription</keyword>
<dbReference type="InterPro" id="IPR036390">
    <property type="entry name" value="WH_DNA-bd_sf"/>
</dbReference>
<dbReference type="PANTHER" id="PTHR30537">
    <property type="entry name" value="HTH-TYPE TRANSCRIPTIONAL REGULATOR"/>
    <property type="match status" value="1"/>
</dbReference>
<dbReference type="PROSITE" id="PS50931">
    <property type="entry name" value="HTH_LYSR"/>
    <property type="match status" value="1"/>
</dbReference>
<organism evidence="6 7">
    <name type="scientific">Roseivivax sediminis</name>
    <dbReference type="NCBI Taxonomy" id="936889"/>
    <lineage>
        <taxon>Bacteria</taxon>
        <taxon>Pseudomonadati</taxon>
        <taxon>Pseudomonadota</taxon>
        <taxon>Alphaproteobacteria</taxon>
        <taxon>Rhodobacterales</taxon>
        <taxon>Roseobacteraceae</taxon>
        <taxon>Roseivivax</taxon>
    </lineage>
</organism>
<keyword evidence="2" id="KW-0805">Transcription regulation</keyword>
<evidence type="ECO:0000313" key="7">
    <source>
        <dbReference type="Proteomes" id="UP000325289"/>
    </source>
</evidence>
<feature type="domain" description="HTH lysR-type" evidence="5">
    <location>
        <begin position="11"/>
        <end position="62"/>
    </location>
</feature>
<evidence type="ECO:0000256" key="1">
    <source>
        <dbReference type="ARBA" id="ARBA00009437"/>
    </source>
</evidence>
<dbReference type="Proteomes" id="UP000325289">
    <property type="component" value="Unassembled WGS sequence"/>
</dbReference>
<dbReference type="GO" id="GO:0043565">
    <property type="term" value="F:sequence-specific DNA binding"/>
    <property type="evidence" value="ECO:0007669"/>
    <property type="project" value="TreeGrafter"/>
</dbReference>
<dbReference type="Pfam" id="PF03466">
    <property type="entry name" value="LysR_substrate"/>
    <property type="match status" value="1"/>
</dbReference>
<dbReference type="InterPro" id="IPR036388">
    <property type="entry name" value="WH-like_DNA-bd_sf"/>
</dbReference>
<name>A0A1I1WX51_9RHOB</name>
<proteinExistence type="inferred from homology"/>
<keyword evidence="3 6" id="KW-0238">DNA-binding</keyword>
<dbReference type="Gene3D" id="3.40.190.290">
    <property type="match status" value="1"/>
</dbReference>
<evidence type="ECO:0000259" key="5">
    <source>
        <dbReference type="PROSITE" id="PS50931"/>
    </source>
</evidence>
<dbReference type="InterPro" id="IPR000847">
    <property type="entry name" value="LysR_HTH_N"/>
</dbReference>
<dbReference type="GO" id="GO:0006351">
    <property type="term" value="P:DNA-templated transcription"/>
    <property type="evidence" value="ECO:0007669"/>
    <property type="project" value="TreeGrafter"/>
</dbReference>
<dbReference type="AlphaFoldDB" id="A0A1I1WX51"/>
<evidence type="ECO:0000313" key="6">
    <source>
        <dbReference type="EMBL" id="SFD99765.1"/>
    </source>
</evidence>
<protein>
    <submittedName>
        <fullName evidence="6">DNA-binding transcriptional regulator, LysR family</fullName>
    </submittedName>
</protein>
<dbReference type="EMBL" id="FOMS01000005">
    <property type="protein sequence ID" value="SFD99765.1"/>
    <property type="molecule type" value="Genomic_DNA"/>
</dbReference>
<dbReference type="InterPro" id="IPR058163">
    <property type="entry name" value="LysR-type_TF_proteobact-type"/>
</dbReference>
<evidence type="ECO:0000256" key="2">
    <source>
        <dbReference type="ARBA" id="ARBA00023015"/>
    </source>
</evidence>
<comment type="similarity">
    <text evidence="1">Belongs to the LysR transcriptional regulatory family.</text>
</comment>
<dbReference type="OrthoDB" id="9798121at2"/>
<dbReference type="CDD" id="cd08422">
    <property type="entry name" value="PBP2_CrgA_like"/>
    <property type="match status" value="1"/>
</dbReference>
<sequence>MSERVSWDDQRLFLAVLDSGSLSGAARRLGLSHPTVRTRLEALEAALGTVLFTRSASGLVPTDTALALRDAARRMALASDEFRRLASAPPGAAAGRVRLSVPEFMGVEVVPPMLSPLRRTHPRLSVELSLSNERADLLAHEVDLAVRTVAPTQAALVARKVAEIPLGLFAARGYIARRGRPATRAALADHDLIGPDRNVTDLRMAAAFAPEFTPARFALRTDSHPAQLAAARAGLGIAATQVPVGESDPDLVRVLPDLTVARLGVWIVTHEDLRDAPRVRAVFDALVGGFAAA</sequence>
<dbReference type="RefSeq" id="WP_149755679.1">
    <property type="nucleotide sequence ID" value="NZ_FOMS01000005.1"/>
</dbReference>
<dbReference type="PANTHER" id="PTHR30537:SF3">
    <property type="entry name" value="TRANSCRIPTIONAL REGULATORY PROTEIN"/>
    <property type="match status" value="1"/>
</dbReference>
<reference evidence="6 7" key="1">
    <citation type="submission" date="2016-10" db="EMBL/GenBank/DDBJ databases">
        <authorList>
            <person name="Varghese N."/>
            <person name="Submissions S."/>
        </authorList>
    </citation>
    <scope>NUCLEOTIDE SEQUENCE [LARGE SCALE GENOMIC DNA]</scope>
    <source>
        <strain evidence="7">YIM D21,KCTC 23444,ACCC 10710</strain>
    </source>
</reference>
<gene>
    <name evidence="6" type="ORF">SAMN04515678_105143</name>
</gene>
<keyword evidence="7" id="KW-1185">Reference proteome</keyword>
<accession>A0A1I1WX51</accession>
<dbReference type="SUPFAM" id="SSF53850">
    <property type="entry name" value="Periplasmic binding protein-like II"/>
    <property type="match status" value="1"/>
</dbReference>
<dbReference type="InterPro" id="IPR005119">
    <property type="entry name" value="LysR_subst-bd"/>
</dbReference>
<evidence type="ECO:0000256" key="4">
    <source>
        <dbReference type="ARBA" id="ARBA00023163"/>
    </source>
</evidence>